<accession>A0A1M5XC97</accession>
<keyword evidence="1" id="KW-1133">Transmembrane helix</keyword>
<sequence length="99" mass="11398">MKTSPSRVMLNTSMVFGSLVGLWALAALIGGLRQTGWQVTELLRQYMVATGMIQPFHTLVDFYSHIKGVEYLICVAFFVAFPLFYRYVNEERKEVRTEK</sequence>
<protein>
    <submittedName>
        <fullName evidence="2">Uncharacterized protein</fullName>
    </submittedName>
</protein>
<keyword evidence="1" id="KW-0812">Transmembrane</keyword>
<evidence type="ECO:0000256" key="1">
    <source>
        <dbReference type="SAM" id="Phobius"/>
    </source>
</evidence>
<evidence type="ECO:0000313" key="3">
    <source>
        <dbReference type="Proteomes" id="UP000184139"/>
    </source>
</evidence>
<proteinExistence type="predicted"/>
<keyword evidence="3" id="KW-1185">Reference proteome</keyword>
<organism evidence="2 3">
    <name type="scientific">Desulfofustis glycolicus DSM 9705</name>
    <dbReference type="NCBI Taxonomy" id="1121409"/>
    <lineage>
        <taxon>Bacteria</taxon>
        <taxon>Pseudomonadati</taxon>
        <taxon>Thermodesulfobacteriota</taxon>
        <taxon>Desulfobulbia</taxon>
        <taxon>Desulfobulbales</taxon>
        <taxon>Desulfocapsaceae</taxon>
        <taxon>Desulfofustis</taxon>
    </lineage>
</organism>
<dbReference type="RefSeq" id="WP_073377329.1">
    <property type="nucleotide sequence ID" value="NZ_FQXS01000019.1"/>
</dbReference>
<dbReference type="Proteomes" id="UP000184139">
    <property type="component" value="Unassembled WGS sequence"/>
</dbReference>
<dbReference type="AlphaFoldDB" id="A0A1M5XC97"/>
<evidence type="ECO:0000313" key="2">
    <source>
        <dbReference type="EMBL" id="SHH97475.1"/>
    </source>
</evidence>
<dbReference type="EMBL" id="FQXS01000019">
    <property type="protein sequence ID" value="SHH97475.1"/>
    <property type="molecule type" value="Genomic_DNA"/>
</dbReference>
<feature type="transmembrane region" description="Helical" evidence="1">
    <location>
        <begin position="69"/>
        <end position="88"/>
    </location>
</feature>
<reference evidence="2 3" key="1">
    <citation type="submission" date="2016-11" db="EMBL/GenBank/DDBJ databases">
        <authorList>
            <person name="Jaros S."/>
            <person name="Januszkiewicz K."/>
            <person name="Wedrychowicz H."/>
        </authorList>
    </citation>
    <scope>NUCLEOTIDE SEQUENCE [LARGE SCALE GENOMIC DNA]</scope>
    <source>
        <strain evidence="2 3">DSM 9705</strain>
    </source>
</reference>
<gene>
    <name evidence="2" type="ORF">SAMN02745124_02951</name>
</gene>
<name>A0A1M5XC97_9BACT</name>
<keyword evidence="1" id="KW-0472">Membrane</keyword>